<gene>
    <name evidence="2" type="ORF">OXYTRIMIC_065</name>
</gene>
<dbReference type="Proteomes" id="UP000053232">
    <property type="component" value="Unassembled WGS sequence"/>
</dbReference>
<protein>
    <submittedName>
        <fullName evidence="2">Uncharacterized protein</fullName>
    </submittedName>
</protein>
<evidence type="ECO:0000313" key="3">
    <source>
        <dbReference type="Proteomes" id="UP000053232"/>
    </source>
</evidence>
<dbReference type="AlphaFoldDB" id="A0A073HXA1"/>
<keyword evidence="3" id="KW-1185">Reference proteome</keyword>
<comment type="caution">
    <text evidence="2">The sequence shown here is derived from an EMBL/GenBank/DDBJ whole genome shotgun (WGS) entry which is preliminary data.</text>
</comment>
<sequence length="114" mass="13233">MALQTIVVRLQWQHISVVHKGSSAYLIKQSTKRKARQPVQEEEKIQEANSHPSKRKFMDQNKRVRDEMGMMKNQIDDLLNYKSLVLQLHEQGVIDGEGKVQGMDPTQQNTNFMI</sequence>
<reference evidence="3" key="1">
    <citation type="journal article" date="2014" name="Cell">
        <title>The Architecture of a Scrambled Genome Reveals Massive Levels of Genomic Rearrangement during Development.</title>
        <authorList>
            <person name="Chen X."/>
            <person name="Bracht J.R."/>
            <person name="Goldman A.D."/>
            <person name="Dolzhenko E."/>
            <person name="Clay D.M."/>
            <person name="Swart E.C."/>
            <person name="Perlman D.H."/>
            <person name="Doak T.G."/>
            <person name="Stuart A."/>
            <person name="Amemiya C.T."/>
            <person name="Sebra R.P."/>
            <person name="Landweber L.F."/>
        </authorList>
    </citation>
    <scope>NUCLEOTIDE SEQUENCE [LARGE SCALE GENOMIC DNA]</scope>
    <source>
        <strain evidence="3">JRB310</strain>
    </source>
</reference>
<name>A0A073HXA1_9SPIT</name>
<feature type="region of interest" description="Disordered" evidence="1">
    <location>
        <begin position="29"/>
        <end position="60"/>
    </location>
</feature>
<dbReference type="EMBL" id="ARYC01009598">
    <property type="protein sequence ID" value="KEJ82633.1"/>
    <property type="molecule type" value="Genomic_DNA"/>
</dbReference>
<organism evidence="2 3">
    <name type="scientific">Oxytricha trifallax</name>
    <dbReference type="NCBI Taxonomy" id="1172189"/>
    <lineage>
        <taxon>Eukaryota</taxon>
        <taxon>Sar</taxon>
        <taxon>Alveolata</taxon>
        <taxon>Ciliophora</taxon>
        <taxon>Intramacronucleata</taxon>
        <taxon>Spirotrichea</taxon>
        <taxon>Stichotrichia</taxon>
        <taxon>Sporadotrichida</taxon>
        <taxon>Oxytrichidae</taxon>
        <taxon>Oxytrichinae</taxon>
        <taxon>Oxytricha</taxon>
    </lineage>
</organism>
<accession>A0A073HXA1</accession>
<evidence type="ECO:0000313" key="2">
    <source>
        <dbReference type="EMBL" id="KEJ82633.1"/>
    </source>
</evidence>
<evidence type="ECO:0000256" key="1">
    <source>
        <dbReference type="SAM" id="MobiDB-lite"/>
    </source>
</evidence>
<proteinExistence type="predicted"/>